<name>A0A388M2C7_CHABU</name>
<protein>
    <submittedName>
        <fullName evidence="3">Uncharacterized protein</fullName>
    </submittedName>
</protein>
<dbReference type="Proteomes" id="UP000265515">
    <property type="component" value="Unassembled WGS sequence"/>
</dbReference>
<feature type="compositionally biased region" description="Basic and acidic residues" evidence="1">
    <location>
        <begin position="36"/>
        <end position="47"/>
    </location>
</feature>
<feature type="transmembrane region" description="Helical" evidence="2">
    <location>
        <begin position="222"/>
        <end position="244"/>
    </location>
</feature>
<feature type="compositionally biased region" description="Polar residues" evidence="1">
    <location>
        <begin position="137"/>
        <end position="153"/>
    </location>
</feature>
<comment type="caution">
    <text evidence="3">The sequence shown here is derived from an EMBL/GenBank/DDBJ whole genome shotgun (WGS) entry which is preliminary data.</text>
</comment>
<dbReference type="AlphaFoldDB" id="A0A388M2C7"/>
<evidence type="ECO:0000256" key="2">
    <source>
        <dbReference type="SAM" id="Phobius"/>
    </source>
</evidence>
<evidence type="ECO:0000313" key="4">
    <source>
        <dbReference type="Proteomes" id="UP000265515"/>
    </source>
</evidence>
<feature type="compositionally biased region" description="Acidic residues" evidence="1">
    <location>
        <begin position="196"/>
        <end position="217"/>
    </location>
</feature>
<reference evidence="3 4" key="1">
    <citation type="journal article" date="2018" name="Cell">
        <title>The Chara Genome: Secondary Complexity and Implications for Plant Terrestrialization.</title>
        <authorList>
            <person name="Nishiyama T."/>
            <person name="Sakayama H."/>
            <person name="Vries J.D."/>
            <person name="Buschmann H."/>
            <person name="Saint-Marcoux D."/>
            <person name="Ullrich K.K."/>
            <person name="Haas F.B."/>
            <person name="Vanderstraeten L."/>
            <person name="Becker D."/>
            <person name="Lang D."/>
            <person name="Vosolsobe S."/>
            <person name="Rombauts S."/>
            <person name="Wilhelmsson P.K.I."/>
            <person name="Janitza P."/>
            <person name="Kern R."/>
            <person name="Heyl A."/>
            <person name="Rumpler F."/>
            <person name="Villalobos L.I.A.C."/>
            <person name="Clay J.M."/>
            <person name="Skokan R."/>
            <person name="Toyoda A."/>
            <person name="Suzuki Y."/>
            <person name="Kagoshima H."/>
            <person name="Schijlen E."/>
            <person name="Tajeshwar N."/>
            <person name="Catarino B."/>
            <person name="Hetherington A.J."/>
            <person name="Saltykova A."/>
            <person name="Bonnot C."/>
            <person name="Breuninger H."/>
            <person name="Symeonidi A."/>
            <person name="Radhakrishnan G.V."/>
            <person name="Van Nieuwerburgh F."/>
            <person name="Deforce D."/>
            <person name="Chang C."/>
            <person name="Karol K.G."/>
            <person name="Hedrich R."/>
            <person name="Ulvskov P."/>
            <person name="Glockner G."/>
            <person name="Delwiche C.F."/>
            <person name="Petrasek J."/>
            <person name="Van de Peer Y."/>
            <person name="Friml J."/>
            <person name="Beilby M."/>
            <person name="Dolan L."/>
            <person name="Kohara Y."/>
            <person name="Sugano S."/>
            <person name="Fujiyama A."/>
            <person name="Delaux P.-M."/>
            <person name="Quint M."/>
            <person name="TheiBen G."/>
            <person name="Hagemann M."/>
            <person name="Harholt J."/>
            <person name="Dunand C."/>
            <person name="Zachgo S."/>
            <person name="Langdale J."/>
            <person name="Maumus F."/>
            <person name="Straeten D.V.D."/>
            <person name="Gould S.B."/>
            <person name="Rensing S.A."/>
        </authorList>
    </citation>
    <scope>NUCLEOTIDE SEQUENCE [LARGE SCALE GENOMIC DNA]</scope>
    <source>
        <strain evidence="3 4">S276</strain>
    </source>
</reference>
<gene>
    <name evidence="3" type="ORF">CBR_g48268</name>
</gene>
<accession>A0A388M2C7</accession>
<keyword evidence="2" id="KW-1133">Transmembrane helix</keyword>
<feature type="region of interest" description="Disordered" evidence="1">
    <location>
        <begin position="194"/>
        <end position="218"/>
    </location>
</feature>
<dbReference type="EMBL" id="BFEA01000691">
    <property type="protein sequence ID" value="GBG88738.1"/>
    <property type="molecule type" value="Genomic_DNA"/>
</dbReference>
<proteinExistence type="predicted"/>
<feature type="compositionally biased region" description="Basic and acidic residues" evidence="1">
    <location>
        <begin position="62"/>
        <end position="84"/>
    </location>
</feature>
<feature type="region of interest" description="Disordered" evidence="1">
    <location>
        <begin position="1"/>
        <end position="165"/>
    </location>
</feature>
<keyword evidence="2" id="KW-0812">Transmembrane</keyword>
<feature type="compositionally biased region" description="Basic and acidic residues" evidence="1">
    <location>
        <begin position="1"/>
        <end position="21"/>
    </location>
</feature>
<sequence>MGHLKEVSEEQRRHESEREGTGKNGVESGAAMEVSDEVRDESRRDRGSLFGRGHSAAPQIEQHGDDRDELRRRREQERQVEEGTRPGLGSDLLTEPIVAAVPSGTEPRPGRRGEASLVDSFLGPYSSDSALGRMPPQTESRQTASGVPSTPVQPDTDIAGTGSLPTLIQGSYGGGLYATEEHALSEGDVKVKLNDVNDDESDSDVDDDDNDDIGNDNDADKMMMIMVVMIKMIITMMMIAPITLR</sequence>
<organism evidence="3 4">
    <name type="scientific">Chara braunii</name>
    <name type="common">Braun's stonewort</name>
    <dbReference type="NCBI Taxonomy" id="69332"/>
    <lineage>
        <taxon>Eukaryota</taxon>
        <taxon>Viridiplantae</taxon>
        <taxon>Streptophyta</taxon>
        <taxon>Charophyceae</taxon>
        <taxon>Charales</taxon>
        <taxon>Characeae</taxon>
        <taxon>Chara</taxon>
    </lineage>
</organism>
<keyword evidence="2" id="KW-0472">Membrane</keyword>
<keyword evidence="4" id="KW-1185">Reference proteome</keyword>
<dbReference type="Gramene" id="GBG88738">
    <property type="protein sequence ID" value="GBG88738"/>
    <property type="gene ID" value="CBR_g48268"/>
</dbReference>
<evidence type="ECO:0000313" key="3">
    <source>
        <dbReference type="EMBL" id="GBG88738.1"/>
    </source>
</evidence>
<evidence type="ECO:0000256" key="1">
    <source>
        <dbReference type="SAM" id="MobiDB-lite"/>
    </source>
</evidence>